<sequence length="250" mass="28205">MLVANKMAGKRIWLDTSLNLDIPGGNGLCSALENGQISRVSCSSRLAVICQKDAQFVRTLEDFRDKLEAITYIQNMTSFQPQTLPCPLGMTAFDDVIVWFKDGRPIDDLKDDDSTSFGPKNGQLPNSLELDLSILKRIGETSPVYLKPPMLQGEYWCEIWRKAPFRRIPSNKIYIKFTDVITLRGVIFTEPISYTDAAIFNRMGQKVGVPAAMEMRLSIMNKNITNYLRGILPIIRDVITSIKSVRHAKN</sequence>
<evidence type="ECO:0000313" key="1">
    <source>
        <dbReference type="EnsemblMetazoa" id="BGLB020088-PA"/>
    </source>
</evidence>
<organism evidence="1 2">
    <name type="scientific">Biomphalaria glabrata</name>
    <name type="common">Bloodfluke planorb</name>
    <name type="synonym">Freshwater snail</name>
    <dbReference type="NCBI Taxonomy" id="6526"/>
    <lineage>
        <taxon>Eukaryota</taxon>
        <taxon>Metazoa</taxon>
        <taxon>Spiralia</taxon>
        <taxon>Lophotrochozoa</taxon>
        <taxon>Mollusca</taxon>
        <taxon>Gastropoda</taxon>
        <taxon>Heterobranchia</taxon>
        <taxon>Euthyneura</taxon>
        <taxon>Panpulmonata</taxon>
        <taxon>Hygrophila</taxon>
        <taxon>Lymnaeoidea</taxon>
        <taxon>Planorbidae</taxon>
        <taxon>Biomphalaria</taxon>
    </lineage>
</organism>
<evidence type="ECO:0000313" key="2">
    <source>
        <dbReference type="Proteomes" id="UP000076420"/>
    </source>
</evidence>
<proteinExistence type="predicted"/>
<dbReference type="VEuPathDB" id="VectorBase:BGLAX_048960"/>
<name>A0A2C9KIL9_BIOGL</name>
<dbReference type="Proteomes" id="UP000076420">
    <property type="component" value="Unassembled WGS sequence"/>
</dbReference>
<dbReference type="AlphaFoldDB" id="A0A2C9KIL9"/>
<dbReference type="VEuPathDB" id="VectorBase:BGLB020088"/>
<dbReference type="EnsemblMetazoa" id="BGLB020088-RA">
    <property type="protein sequence ID" value="BGLB020088-PA"/>
    <property type="gene ID" value="BGLB020088"/>
</dbReference>
<protein>
    <submittedName>
        <fullName evidence="1">Uncharacterized protein</fullName>
    </submittedName>
</protein>
<dbReference type="KEGG" id="bgt:106056687"/>
<reference evidence="1" key="1">
    <citation type="submission" date="2020-05" db="UniProtKB">
        <authorList>
            <consortium name="EnsemblMetazoa"/>
        </authorList>
    </citation>
    <scope>IDENTIFICATION</scope>
    <source>
        <strain evidence="1">BB02</strain>
    </source>
</reference>
<gene>
    <name evidence="1" type="primary">106056687</name>
</gene>
<dbReference type="STRING" id="6526.A0A2C9KIL9"/>
<accession>A0A2C9KIL9</accession>